<feature type="compositionally biased region" description="Polar residues" evidence="1">
    <location>
        <begin position="16"/>
        <end position="36"/>
    </location>
</feature>
<name>A0AAJ0MBU0_9PEZI</name>
<feature type="compositionally biased region" description="Basic residues" evidence="1">
    <location>
        <begin position="410"/>
        <end position="420"/>
    </location>
</feature>
<comment type="caution">
    <text evidence="2">The sequence shown here is derived from an EMBL/GenBank/DDBJ whole genome shotgun (WGS) entry which is preliminary data.</text>
</comment>
<keyword evidence="3" id="KW-1185">Reference proteome</keyword>
<reference evidence="2" key="1">
    <citation type="journal article" date="2023" name="Mol. Phylogenet. Evol.">
        <title>Genome-scale phylogeny and comparative genomics of the fungal order Sordariales.</title>
        <authorList>
            <person name="Hensen N."/>
            <person name="Bonometti L."/>
            <person name="Westerberg I."/>
            <person name="Brannstrom I.O."/>
            <person name="Guillou S."/>
            <person name="Cros-Aarteil S."/>
            <person name="Calhoun S."/>
            <person name="Haridas S."/>
            <person name="Kuo A."/>
            <person name="Mondo S."/>
            <person name="Pangilinan J."/>
            <person name="Riley R."/>
            <person name="LaButti K."/>
            <person name="Andreopoulos B."/>
            <person name="Lipzen A."/>
            <person name="Chen C."/>
            <person name="Yan M."/>
            <person name="Daum C."/>
            <person name="Ng V."/>
            <person name="Clum A."/>
            <person name="Steindorff A."/>
            <person name="Ohm R.A."/>
            <person name="Martin F."/>
            <person name="Silar P."/>
            <person name="Natvig D.O."/>
            <person name="Lalanne C."/>
            <person name="Gautier V."/>
            <person name="Ament-Velasquez S.L."/>
            <person name="Kruys A."/>
            <person name="Hutchinson M.I."/>
            <person name="Powell A.J."/>
            <person name="Barry K."/>
            <person name="Miller A.N."/>
            <person name="Grigoriev I.V."/>
            <person name="Debuchy R."/>
            <person name="Gladieux P."/>
            <person name="Hiltunen Thoren M."/>
            <person name="Johannesson H."/>
        </authorList>
    </citation>
    <scope>NUCLEOTIDE SEQUENCE</scope>
    <source>
        <strain evidence="2">CBS 955.72</strain>
    </source>
</reference>
<evidence type="ECO:0000313" key="2">
    <source>
        <dbReference type="EMBL" id="KAK3348803.1"/>
    </source>
</evidence>
<evidence type="ECO:0000256" key="1">
    <source>
        <dbReference type="SAM" id="MobiDB-lite"/>
    </source>
</evidence>
<dbReference type="AlphaFoldDB" id="A0AAJ0MBU0"/>
<feature type="compositionally biased region" description="Basic residues" evidence="1">
    <location>
        <begin position="384"/>
        <end position="403"/>
    </location>
</feature>
<feature type="region of interest" description="Disordered" evidence="1">
    <location>
        <begin position="377"/>
        <end position="420"/>
    </location>
</feature>
<reference evidence="2" key="2">
    <citation type="submission" date="2023-06" db="EMBL/GenBank/DDBJ databases">
        <authorList>
            <consortium name="Lawrence Berkeley National Laboratory"/>
            <person name="Haridas S."/>
            <person name="Hensen N."/>
            <person name="Bonometti L."/>
            <person name="Westerberg I."/>
            <person name="Brannstrom I.O."/>
            <person name="Guillou S."/>
            <person name="Cros-Aarteil S."/>
            <person name="Calhoun S."/>
            <person name="Kuo A."/>
            <person name="Mondo S."/>
            <person name="Pangilinan J."/>
            <person name="Riley R."/>
            <person name="Labutti K."/>
            <person name="Andreopoulos B."/>
            <person name="Lipzen A."/>
            <person name="Chen C."/>
            <person name="Yanf M."/>
            <person name="Daum C."/>
            <person name="Ng V."/>
            <person name="Clum A."/>
            <person name="Steindorff A."/>
            <person name="Ohm R."/>
            <person name="Martin F."/>
            <person name="Silar P."/>
            <person name="Natvig D."/>
            <person name="Lalanne C."/>
            <person name="Gautier V."/>
            <person name="Ament-Velasquez S.L."/>
            <person name="Kruys A."/>
            <person name="Hutchinson M.I."/>
            <person name="Powell A.J."/>
            <person name="Barry K."/>
            <person name="Miller A.N."/>
            <person name="Grigoriev I.V."/>
            <person name="Debuchy R."/>
            <person name="Gladieux P."/>
            <person name="Thoren M.H."/>
            <person name="Johannesson H."/>
        </authorList>
    </citation>
    <scope>NUCLEOTIDE SEQUENCE</scope>
    <source>
        <strain evidence="2">CBS 955.72</strain>
    </source>
</reference>
<sequence>MASKRTLPIVKEPPRTTFQVQEPSSSSALVPINNETQLQQYTPTAPASNTPIPALTINNTSTSPPKPPAHKFLDWVTFTESKLPPRPNLKKSRRSKLFAPLGKLKLGLPGEVEVEGLDGLVEVAHNIFRSDIHMDFLSEERDLLLPAGGTELSQKEMERLEVELFSVAKYAEDSNYLTAMAWAEDGEYGAITLYEVLERRGDAVGIRPVAAMREVPKQILVDMRKHDKIKKVVFVDGDGDEDVTVFKWKANPSRGPTYAKLGVGEEGEGRHGGRLADADGIYATIPQFVALLHANRAILEGVQSSHIGPLETDAGVVPHVKMHQPPRDNAHKGDNIHVAVLIPNDAPWADEQIYWTDGDGLVEFRRKRYWDLIEREHRREHGSRSRSRHGSHSSGRSRSRSRSRHDERSRSRHLSAHAHR</sequence>
<proteinExistence type="predicted"/>
<accession>A0AAJ0MBU0</accession>
<gene>
    <name evidence="2" type="ORF">B0T25DRAFT_229806</name>
</gene>
<organism evidence="2 3">
    <name type="scientific">Lasiosphaeria hispida</name>
    <dbReference type="NCBI Taxonomy" id="260671"/>
    <lineage>
        <taxon>Eukaryota</taxon>
        <taxon>Fungi</taxon>
        <taxon>Dikarya</taxon>
        <taxon>Ascomycota</taxon>
        <taxon>Pezizomycotina</taxon>
        <taxon>Sordariomycetes</taxon>
        <taxon>Sordariomycetidae</taxon>
        <taxon>Sordariales</taxon>
        <taxon>Lasiosphaeriaceae</taxon>
        <taxon>Lasiosphaeria</taxon>
    </lineage>
</organism>
<dbReference type="Proteomes" id="UP001275084">
    <property type="component" value="Unassembled WGS sequence"/>
</dbReference>
<evidence type="ECO:0000313" key="3">
    <source>
        <dbReference type="Proteomes" id="UP001275084"/>
    </source>
</evidence>
<dbReference type="EMBL" id="JAUIQD010000005">
    <property type="protein sequence ID" value="KAK3348803.1"/>
    <property type="molecule type" value="Genomic_DNA"/>
</dbReference>
<protein>
    <submittedName>
        <fullName evidence="2">Uncharacterized protein</fullName>
    </submittedName>
</protein>
<feature type="region of interest" description="Disordered" evidence="1">
    <location>
        <begin position="1"/>
        <end position="36"/>
    </location>
</feature>